<comment type="subcellular location">
    <subcellularLocation>
        <location evidence="1">Membrane</location>
    </subcellularLocation>
</comment>
<dbReference type="InterPro" id="IPR041875">
    <property type="entry name" value="Syntaxin-8_SNARE"/>
</dbReference>
<keyword evidence="5" id="KW-0812">Transmembrane</keyword>
<sequence>FRTVEETERRQRQVETLRSNLLTLKTRFLKLTRNDREELIQQNRQNSLWEDDDDVPIIPTSSMNSNSNALNIRDTQIRIMEEQNRGLDVLSQTISRQRELASRLGNEVVDQNHILDNIADNMDRLDGRVTQETDRIAVITRQDKTWGYWMVIIILFIAIILVTVIL</sequence>
<dbReference type="InterPro" id="IPR045242">
    <property type="entry name" value="Syntaxin"/>
</dbReference>
<protein>
    <recommendedName>
        <fullName evidence="6">t-SNARE coiled-coil homology domain-containing protein</fullName>
    </recommendedName>
</protein>
<dbReference type="InterPro" id="IPR000727">
    <property type="entry name" value="T_SNARE_dom"/>
</dbReference>
<dbReference type="PANTHER" id="PTHR19957:SF124">
    <property type="entry name" value="SYNTAXIN-8"/>
    <property type="match status" value="1"/>
</dbReference>
<evidence type="ECO:0000313" key="8">
    <source>
        <dbReference type="Proteomes" id="UP000015102"/>
    </source>
</evidence>
<dbReference type="SMART" id="SM00397">
    <property type="entry name" value="t_SNARE"/>
    <property type="match status" value="1"/>
</dbReference>
<keyword evidence="4 5" id="KW-0472">Membrane</keyword>
<keyword evidence="8" id="KW-1185">Reference proteome</keyword>
<evidence type="ECO:0000256" key="5">
    <source>
        <dbReference type="SAM" id="Phobius"/>
    </source>
</evidence>
<evidence type="ECO:0000313" key="7">
    <source>
        <dbReference type="EnsemblMetazoa" id="MESCA008173-PA"/>
    </source>
</evidence>
<dbReference type="Proteomes" id="UP000015102">
    <property type="component" value="Unassembled WGS sequence"/>
</dbReference>
<dbReference type="GO" id="GO:0000149">
    <property type="term" value="F:SNARE binding"/>
    <property type="evidence" value="ECO:0007669"/>
    <property type="project" value="TreeGrafter"/>
</dbReference>
<dbReference type="STRING" id="36166.T1GWJ6"/>
<proteinExistence type="predicted"/>
<name>T1GWJ6_MEGSC</name>
<dbReference type="SUPFAM" id="SSF58038">
    <property type="entry name" value="SNARE fusion complex"/>
    <property type="match status" value="1"/>
</dbReference>
<evidence type="ECO:0000256" key="4">
    <source>
        <dbReference type="ARBA" id="ARBA00023136"/>
    </source>
</evidence>
<dbReference type="CDD" id="cd15852">
    <property type="entry name" value="SNARE_Syntaxin8"/>
    <property type="match status" value="1"/>
</dbReference>
<dbReference type="PANTHER" id="PTHR19957">
    <property type="entry name" value="SYNTAXIN"/>
    <property type="match status" value="1"/>
</dbReference>
<keyword evidence="2" id="KW-0813">Transport</keyword>
<reference evidence="8" key="1">
    <citation type="submission" date="2013-02" db="EMBL/GenBank/DDBJ databases">
        <authorList>
            <person name="Hughes D."/>
        </authorList>
    </citation>
    <scope>NUCLEOTIDE SEQUENCE</scope>
    <source>
        <strain>Durham</strain>
        <strain evidence="8">NC isolate 2 -- Noor lab</strain>
    </source>
</reference>
<reference evidence="7" key="2">
    <citation type="submission" date="2015-06" db="UniProtKB">
        <authorList>
            <consortium name="EnsemblMetazoa"/>
        </authorList>
    </citation>
    <scope>IDENTIFICATION</scope>
</reference>
<dbReference type="OMA" id="SAWQDQD"/>
<evidence type="ECO:0000259" key="6">
    <source>
        <dbReference type="PROSITE" id="PS50192"/>
    </source>
</evidence>
<evidence type="ECO:0000256" key="1">
    <source>
        <dbReference type="ARBA" id="ARBA00004370"/>
    </source>
</evidence>
<dbReference type="GO" id="GO:0006886">
    <property type="term" value="P:intracellular protein transport"/>
    <property type="evidence" value="ECO:0007669"/>
    <property type="project" value="TreeGrafter"/>
</dbReference>
<evidence type="ECO:0000256" key="2">
    <source>
        <dbReference type="ARBA" id="ARBA00022448"/>
    </source>
</evidence>
<keyword evidence="5" id="KW-1133">Transmembrane helix</keyword>
<dbReference type="Gene3D" id="1.20.5.110">
    <property type="match status" value="1"/>
</dbReference>
<keyword evidence="3" id="KW-0175">Coiled coil</keyword>
<dbReference type="HOGENOM" id="CLU_099972_0_0_1"/>
<organism evidence="7 8">
    <name type="scientific">Megaselia scalaris</name>
    <name type="common">Humpbacked fly</name>
    <name type="synonym">Phora scalaris</name>
    <dbReference type="NCBI Taxonomy" id="36166"/>
    <lineage>
        <taxon>Eukaryota</taxon>
        <taxon>Metazoa</taxon>
        <taxon>Ecdysozoa</taxon>
        <taxon>Arthropoda</taxon>
        <taxon>Hexapoda</taxon>
        <taxon>Insecta</taxon>
        <taxon>Pterygota</taxon>
        <taxon>Neoptera</taxon>
        <taxon>Endopterygota</taxon>
        <taxon>Diptera</taxon>
        <taxon>Brachycera</taxon>
        <taxon>Muscomorpha</taxon>
        <taxon>Platypezoidea</taxon>
        <taxon>Phoridae</taxon>
        <taxon>Megaseliini</taxon>
        <taxon>Megaselia</taxon>
    </lineage>
</organism>
<dbReference type="EMBL" id="CAQQ02020520">
    <property type="status" value="NOT_ANNOTATED_CDS"/>
    <property type="molecule type" value="Genomic_DNA"/>
</dbReference>
<dbReference type="EnsemblMetazoa" id="MESCA008173-RA">
    <property type="protein sequence ID" value="MESCA008173-PA"/>
    <property type="gene ID" value="MESCA008173"/>
</dbReference>
<accession>T1GWJ6</accession>
<feature type="transmembrane region" description="Helical" evidence="5">
    <location>
        <begin position="146"/>
        <end position="165"/>
    </location>
</feature>
<dbReference type="AlphaFoldDB" id="T1GWJ6"/>
<dbReference type="PROSITE" id="PS50192">
    <property type="entry name" value="T_SNARE"/>
    <property type="match status" value="1"/>
</dbReference>
<evidence type="ECO:0000256" key="3">
    <source>
        <dbReference type="ARBA" id="ARBA00023054"/>
    </source>
</evidence>
<feature type="domain" description="T-SNARE coiled-coil homology" evidence="6">
    <location>
        <begin position="77"/>
        <end position="139"/>
    </location>
</feature>
<dbReference type="Pfam" id="PF05739">
    <property type="entry name" value="SNARE"/>
    <property type="match status" value="1"/>
</dbReference>
<dbReference type="GO" id="GO:0031201">
    <property type="term" value="C:SNARE complex"/>
    <property type="evidence" value="ECO:0007669"/>
    <property type="project" value="TreeGrafter"/>
</dbReference>
<dbReference type="GO" id="GO:0012505">
    <property type="term" value="C:endomembrane system"/>
    <property type="evidence" value="ECO:0007669"/>
    <property type="project" value="TreeGrafter"/>
</dbReference>
<dbReference type="GO" id="GO:0005484">
    <property type="term" value="F:SNAP receptor activity"/>
    <property type="evidence" value="ECO:0007669"/>
    <property type="project" value="TreeGrafter"/>
</dbReference>
<dbReference type="GO" id="GO:0006906">
    <property type="term" value="P:vesicle fusion"/>
    <property type="evidence" value="ECO:0007669"/>
    <property type="project" value="TreeGrafter"/>
</dbReference>
<dbReference type="GO" id="GO:0048278">
    <property type="term" value="P:vesicle docking"/>
    <property type="evidence" value="ECO:0007669"/>
    <property type="project" value="TreeGrafter"/>
</dbReference>